<sequence>MVVFTLVNSFVNAAGGHLIKSKHRSRSGQQYIVNQRHSRRQVAVNELSIGMFVAELDIPWEESPFLFQGFLLESQEDIQVVQDSCEYVYIDVVEEEWVADHGHAPAAAPRSRTRYVEKQDMAQQLSQANRTYQAAKKQVKQLLASAQMGQALDSQQAQEVVKDCVDRVMGNPNAMLWLTRLKGQDEYTAEHSVNVCLLAISLGRLLDLAPYELENLGMCGLMHDLGKMKVPPEILNKPGPLEPEEFREMARHTVYGKQLLMSRADIYPGAIDVAYSHHERLDGKGYPRGIDSHKISRFTRIVTIVDAYDAMTSDRCYKPGMSSVEALRIINRNLGTQFDADIARTFISMIGLYPPGYLLEMTNGEVGIILSSNPGFQLKPKVIMILDAAKEPQPERILNLAYSPVDDFGQPYQPQNVYRSGCFGINVGDYVHRGLRIKGFEYSLSEPEQA</sequence>
<keyword evidence="4" id="KW-1185">Reference proteome</keyword>
<dbReference type="Gene3D" id="1.10.3210.10">
    <property type="entry name" value="Hypothetical protein af1432"/>
    <property type="match status" value="1"/>
</dbReference>
<proteinExistence type="predicted"/>
<reference evidence="3 4" key="1">
    <citation type="submission" date="2017-07" db="EMBL/GenBank/DDBJ databases">
        <title>Annotated genome sequence of Bacterioplanes sanyensis isolated from Red Sea.</title>
        <authorList>
            <person name="Rehman Z.U."/>
        </authorList>
    </citation>
    <scope>NUCLEOTIDE SEQUENCE [LARGE SCALE GENOMIC DNA]</scope>
    <source>
        <strain evidence="3 4">NV9</strain>
    </source>
</reference>
<dbReference type="EMBL" id="CP022530">
    <property type="protein sequence ID" value="ASP38238.1"/>
    <property type="molecule type" value="Genomic_DNA"/>
</dbReference>
<dbReference type="PANTHER" id="PTHR43155">
    <property type="entry name" value="CYCLIC DI-GMP PHOSPHODIESTERASE PA4108-RELATED"/>
    <property type="match status" value="1"/>
</dbReference>
<dbReference type="InterPro" id="IPR037522">
    <property type="entry name" value="HD_GYP_dom"/>
</dbReference>
<dbReference type="SUPFAM" id="SSF109604">
    <property type="entry name" value="HD-domain/PDEase-like"/>
    <property type="match status" value="1"/>
</dbReference>
<protein>
    <recommendedName>
        <fullName evidence="2">HD-GYP domain-containing protein</fullName>
    </recommendedName>
</protein>
<feature type="domain" description="HD-GYP" evidence="2">
    <location>
        <begin position="166"/>
        <end position="362"/>
    </location>
</feature>
<dbReference type="Proteomes" id="UP000202440">
    <property type="component" value="Chromosome"/>
</dbReference>
<dbReference type="InterPro" id="IPR003607">
    <property type="entry name" value="HD/PDEase_dom"/>
</dbReference>
<keyword evidence="1" id="KW-0175">Coiled coil</keyword>
<accession>A0A222FGX1</accession>
<dbReference type="KEGG" id="bsan:CHH28_05890"/>
<dbReference type="PANTHER" id="PTHR43155:SF2">
    <property type="entry name" value="CYCLIC DI-GMP PHOSPHODIESTERASE PA4108"/>
    <property type="match status" value="1"/>
</dbReference>
<feature type="coiled-coil region" evidence="1">
    <location>
        <begin position="118"/>
        <end position="145"/>
    </location>
</feature>
<dbReference type="Pfam" id="PF11871">
    <property type="entry name" value="DUF3391"/>
    <property type="match status" value="1"/>
</dbReference>
<dbReference type="InterPro" id="IPR021812">
    <property type="entry name" value="DUF3391"/>
</dbReference>
<gene>
    <name evidence="3" type="ORF">CHH28_05890</name>
</gene>
<evidence type="ECO:0000256" key="1">
    <source>
        <dbReference type="SAM" id="Coils"/>
    </source>
</evidence>
<dbReference type="SMART" id="SM00471">
    <property type="entry name" value="HDc"/>
    <property type="match status" value="1"/>
</dbReference>
<organism evidence="3 4">
    <name type="scientific">Bacterioplanes sanyensis</name>
    <dbReference type="NCBI Taxonomy" id="1249553"/>
    <lineage>
        <taxon>Bacteria</taxon>
        <taxon>Pseudomonadati</taxon>
        <taxon>Pseudomonadota</taxon>
        <taxon>Gammaproteobacteria</taxon>
        <taxon>Oceanospirillales</taxon>
        <taxon>Oceanospirillaceae</taxon>
        <taxon>Bacterioplanes</taxon>
    </lineage>
</organism>
<evidence type="ECO:0000313" key="3">
    <source>
        <dbReference type="EMBL" id="ASP38238.1"/>
    </source>
</evidence>
<evidence type="ECO:0000259" key="2">
    <source>
        <dbReference type="PROSITE" id="PS51832"/>
    </source>
</evidence>
<dbReference type="AlphaFoldDB" id="A0A222FGX1"/>
<dbReference type="Pfam" id="PF13487">
    <property type="entry name" value="HD_5"/>
    <property type="match status" value="1"/>
</dbReference>
<name>A0A222FGX1_9GAMM</name>
<dbReference type="OrthoDB" id="9816273at2"/>
<dbReference type="CDD" id="cd00077">
    <property type="entry name" value="HDc"/>
    <property type="match status" value="1"/>
</dbReference>
<evidence type="ECO:0000313" key="4">
    <source>
        <dbReference type="Proteomes" id="UP000202440"/>
    </source>
</evidence>
<dbReference type="PROSITE" id="PS51832">
    <property type="entry name" value="HD_GYP"/>
    <property type="match status" value="1"/>
</dbReference>
<dbReference type="GO" id="GO:0008081">
    <property type="term" value="F:phosphoric diester hydrolase activity"/>
    <property type="evidence" value="ECO:0007669"/>
    <property type="project" value="UniProtKB-ARBA"/>
</dbReference>